<feature type="domain" description="NTP pyrophosphohydrolase MazG-like" evidence="1">
    <location>
        <begin position="42"/>
        <end position="115"/>
    </location>
</feature>
<dbReference type="PANTHER" id="PTHR30522:SF0">
    <property type="entry name" value="NUCLEOSIDE TRIPHOSPHATE PYROPHOSPHOHYDROLASE"/>
    <property type="match status" value="1"/>
</dbReference>
<dbReference type="InterPro" id="IPR004518">
    <property type="entry name" value="MazG-like_dom"/>
</dbReference>
<dbReference type="FunFam" id="1.10.287.1080:FF:000003">
    <property type="entry name" value="Nucleoside triphosphate pyrophosphohydrolase"/>
    <property type="match status" value="1"/>
</dbReference>
<dbReference type="InterPro" id="IPR011551">
    <property type="entry name" value="NTP_PyrPHydrolase_MazG"/>
</dbReference>
<dbReference type="CDD" id="cd11529">
    <property type="entry name" value="NTP-PPase_MazG_Cterm"/>
    <property type="match status" value="1"/>
</dbReference>
<protein>
    <recommendedName>
        <fullName evidence="1">NTP pyrophosphohydrolase MazG-like domain-containing protein</fullName>
    </recommendedName>
</protein>
<dbReference type="NCBIfam" id="TIGR00444">
    <property type="entry name" value="mazG"/>
    <property type="match status" value="1"/>
</dbReference>
<dbReference type="Gene3D" id="1.10.287.1080">
    <property type="entry name" value="MazG-like"/>
    <property type="match status" value="2"/>
</dbReference>
<name>A0A381SM14_9ZZZZ</name>
<dbReference type="Pfam" id="PF01503">
    <property type="entry name" value="PRA-PH"/>
    <property type="match status" value="1"/>
</dbReference>
<accession>A0A381SM14</accession>
<dbReference type="PANTHER" id="PTHR30522">
    <property type="entry name" value="NUCLEOSIDE TRIPHOSPHATE PYROPHOSPHOHYDROLASE"/>
    <property type="match status" value="1"/>
</dbReference>
<dbReference type="GO" id="GO:0006203">
    <property type="term" value="P:dGTP catabolic process"/>
    <property type="evidence" value="ECO:0007669"/>
    <property type="project" value="TreeGrafter"/>
</dbReference>
<dbReference type="EMBL" id="UINC01003104">
    <property type="protein sequence ID" value="SVA03387.1"/>
    <property type="molecule type" value="Genomic_DNA"/>
</dbReference>
<proteinExistence type="predicted"/>
<sequence length="281" mass="31908">MTDSKRPITSATGQTTGQRFEQLIDITTKLRSREGCPWDREQTLKSLRSFLLEETYEVLDALDRGDLAELEDELGDLFFQVVFLCQIAAESRAFTIDNAIEKIIKKLVRRHPHVFGPDNGTTAKTTLSTSSEVRGQWEELKAQERAKKESRRGLLDGVPTKLPSLLRAFEIGSRVAAVGFDWKTDADVVDKIEEEISELRQAINVDSSEQREEEMGDLLFSIANLSRKLGVEPEAALRCANRKFCSRFGKLEERFRVEGQHLQETTLEQMEAAWQAVKNET</sequence>
<dbReference type="InterPro" id="IPR048011">
    <property type="entry name" value="NTP-PPase_MazG-like_C"/>
</dbReference>
<dbReference type="InterPro" id="IPR048015">
    <property type="entry name" value="NTP-PPase_MazG-like_N"/>
</dbReference>
<dbReference type="SUPFAM" id="SSF101386">
    <property type="entry name" value="all-alpha NTP pyrophosphatases"/>
    <property type="match status" value="2"/>
</dbReference>
<dbReference type="FunFam" id="1.10.287.1080:FF:000001">
    <property type="entry name" value="Nucleoside triphosphate pyrophosphohydrolase"/>
    <property type="match status" value="1"/>
</dbReference>
<dbReference type="GO" id="GO:0046052">
    <property type="term" value="P:UTP catabolic process"/>
    <property type="evidence" value="ECO:0007669"/>
    <property type="project" value="TreeGrafter"/>
</dbReference>
<dbReference type="InterPro" id="IPR021130">
    <property type="entry name" value="PRib-ATP_PPHydrolase-like"/>
</dbReference>
<gene>
    <name evidence="2" type="ORF">METZ01_LOCUS56241</name>
</gene>
<evidence type="ECO:0000259" key="1">
    <source>
        <dbReference type="Pfam" id="PF03819"/>
    </source>
</evidence>
<dbReference type="GO" id="GO:0046081">
    <property type="term" value="P:dUTP catabolic process"/>
    <property type="evidence" value="ECO:0007669"/>
    <property type="project" value="TreeGrafter"/>
</dbReference>
<reference evidence="2" key="1">
    <citation type="submission" date="2018-05" db="EMBL/GenBank/DDBJ databases">
        <authorList>
            <person name="Lanie J.A."/>
            <person name="Ng W.-L."/>
            <person name="Kazmierczak K.M."/>
            <person name="Andrzejewski T.M."/>
            <person name="Davidsen T.M."/>
            <person name="Wayne K.J."/>
            <person name="Tettelin H."/>
            <person name="Glass J.I."/>
            <person name="Rusch D."/>
            <person name="Podicherti R."/>
            <person name="Tsui H.-C.T."/>
            <person name="Winkler M.E."/>
        </authorList>
    </citation>
    <scope>NUCLEOTIDE SEQUENCE</scope>
</reference>
<dbReference type="Pfam" id="PF03819">
    <property type="entry name" value="MazG"/>
    <property type="match status" value="1"/>
</dbReference>
<dbReference type="GO" id="GO:0046047">
    <property type="term" value="P:TTP catabolic process"/>
    <property type="evidence" value="ECO:0007669"/>
    <property type="project" value="TreeGrafter"/>
</dbReference>
<evidence type="ECO:0000313" key="2">
    <source>
        <dbReference type="EMBL" id="SVA03387.1"/>
    </source>
</evidence>
<dbReference type="GO" id="GO:0006950">
    <property type="term" value="P:response to stress"/>
    <property type="evidence" value="ECO:0007669"/>
    <property type="project" value="UniProtKB-ARBA"/>
</dbReference>
<dbReference type="CDD" id="cd11528">
    <property type="entry name" value="NTP-PPase_MazG_Nterm"/>
    <property type="match status" value="1"/>
</dbReference>
<dbReference type="GO" id="GO:0046076">
    <property type="term" value="P:dTTP catabolic process"/>
    <property type="evidence" value="ECO:0007669"/>
    <property type="project" value="TreeGrafter"/>
</dbReference>
<dbReference type="GO" id="GO:0047429">
    <property type="term" value="F:nucleoside triphosphate diphosphatase activity"/>
    <property type="evidence" value="ECO:0007669"/>
    <property type="project" value="InterPro"/>
</dbReference>
<dbReference type="NCBIfam" id="NF007113">
    <property type="entry name" value="PRK09562.1"/>
    <property type="match status" value="1"/>
</dbReference>
<dbReference type="GO" id="GO:0046061">
    <property type="term" value="P:dATP catabolic process"/>
    <property type="evidence" value="ECO:0007669"/>
    <property type="project" value="TreeGrafter"/>
</dbReference>
<organism evidence="2">
    <name type="scientific">marine metagenome</name>
    <dbReference type="NCBI Taxonomy" id="408172"/>
    <lineage>
        <taxon>unclassified sequences</taxon>
        <taxon>metagenomes</taxon>
        <taxon>ecological metagenomes</taxon>
    </lineage>
</organism>
<dbReference type="AlphaFoldDB" id="A0A381SM14"/>